<evidence type="ECO:0000313" key="4">
    <source>
        <dbReference type="Proteomes" id="UP000264313"/>
    </source>
</evidence>
<dbReference type="InterPro" id="IPR000014">
    <property type="entry name" value="PAS"/>
</dbReference>
<dbReference type="EMBL" id="DNAA01000234">
    <property type="protein sequence ID" value="HBA09842.1"/>
    <property type="molecule type" value="Genomic_DNA"/>
</dbReference>
<reference evidence="3 4" key="1">
    <citation type="journal article" date="2018" name="Nat. Biotechnol.">
        <title>A standardized bacterial taxonomy based on genome phylogeny substantially revises the tree of life.</title>
        <authorList>
            <person name="Parks D.H."/>
            <person name="Chuvochina M."/>
            <person name="Waite D.W."/>
            <person name="Rinke C."/>
            <person name="Skarshewski A."/>
            <person name="Chaumeil P.A."/>
            <person name="Hugenholtz P."/>
        </authorList>
    </citation>
    <scope>NUCLEOTIDE SEQUENCE [LARGE SCALE GENOMIC DNA]</scope>
    <source>
        <strain evidence="3">UBA9958</strain>
    </source>
</reference>
<organism evidence="3 4">
    <name type="scientific">Methylotenera mobilis</name>
    <dbReference type="NCBI Taxonomy" id="359408"/>
    <lineage>
        <taxon>Bacteria</taxon>
        <taxon>Pseudomonadati</taxon>
        <taxon>Pseudomonadota</taxon>
        <taxon>Betaproteobacteria</taxon>
        <taxon>Nitrosomonadales</taxon>
        <taxon>Methylophilaceae</taxon>
        <taxon>Methylotenera</taxon>
    </lineage>
</organism>
<dbReference type="Gene3D" id="3.30.450.20">
    <property type="entry name" value="PAS domain"/>
    <property type="match status" value="2"/>
</dbReference>
<accession>A0A351RCS1</accession>
<evidence type="ECO:0000259" key="2">
    <source>
        <dbReference type="Pfam" id="PF13426"/>
    </source>
</evidence>
<sequence length="212" mass="24246">MIELESSGLNQQVGVDDDVEDVTKLLFLFRALFDTSFDNIAIYGPSGHLAYANQALLNTLNLKQEAGTDYVDLKGQRAFDHYYDAINRTLATGEPCAILLNFEHQRISRVIYDLVNFSAIKNHKNQVIGVIAVGRDLDFNKQQQNQETEQREQYLRALMDTFPFIVWMKDKAGRFLATNQKFVEVVGAKHYEDLEGKTDFDFFPTEMAQGYV</sequence>
<dbReference type="InterPro" id="IPR035965">
    <property type="entry name" value="PAS-like_dom_sf"/>
</dbReference>
<evidence type="ECO:0000259" key="1">
    <source>
        <dbReference type="Pfam" id="PF13188"/>
    </source>
</evidence>
<dbReference type="Proteomes" id="UP000264313">
    <property type="component" value="Unassembled WGS sequence"/>
</dbReference>
<feature type="domain" description="PAS" evidence="2">
    <location>
        <begin position="42"/>
        <end position="137"/>
    </location>
</feature>
<dbReference type="Pfam" id="PF13426">
    <property type="entry name" value="PAS_9"/>
    <property type="match status" value="1"/>
</dbReference>
<name>A0A351RCS1_9PROT</name>
<evidence type="ECO:0000313" key="3">
    <source>
        <dbReference type="EMBL" id="HBA09842.1"/>
    </source>
</evidence>
<proteinExistence type="predicted"/>
<dbReference type="SUPFAM" id="SSF55785">
    <property type="entry name" value="PYP-like sensor domain (PAS domain)"/>
    <property type="match status" value="2"/>
</dbReference>
<comment type="caution">
    <text evidence="3">The sequence shown here is derived from an EMBL/GenBank/DDBJ whole genome shotgun (WGS) entry which is preliminary data.</text>
</comment>
<protein>
    <submittedName>
        <fullName evidence="3">GGDEF domain-containing protein</fullName>
    </submittedName>
</protein>
<feature type="non-terminal residue" evidence="3">
    <location>
        <position position="212"/>
    </location>
</feature>
<dbReference type="Pfam" id="PF13188">
    <property type="entry name" value="PAS_8"/>
    <property type="match status" value="1"/>
</dbReference>
<feature type="domain" description="PAS" evidence="1">
    <location>
        <begin position="154"/>
        <end position="204"/>
    </location>
</feature>
<dbReference type="STRING" id="1132855.GCA_000384255_01943"/>
<dbReference type="AlphaFoldDB" id="A0A351RCS1"/>
<dbReference type="NCBIfam" id="TIGR00229">
    <property type="entry name" value="sensory_box"/>
    <property type="match status" value="1"/>
</dbReference>
<gene>
    <name evidence="3" type="ORF">DCW48_10090</name>
</gene>